<accession>A0AAI8VR07</accession>
<evidence type="ECO:0000256" key="1">
    <source>
        <dbReference type="SAM" id="MobiDB-lite"/>
    </source>
</evidence>
<name>A0AAI8VR07_9PEZI</name>
<dbReference type="EMBL" id="CAUWAG010000012">
    <property type="protein sequence ID" value="CAJ2508877.1"/>
    <property type="molecule type" value="Genomic_DNA"/>
</dbReference>
<organism evidence="2 3">
    <name type="scientific">Anthostomella pinea</name>
    <dbReference type="NCBI Taxonomy" id="933095"/>
    <lineage>
        <taxon>Eukaryota</taxon>
        <taxon>Fungi</taxon>
        <taxon>Dikarya</taxon>
        <taxon>Ascomycota</taxon>
        <taxon>Pezizomycotina</taxon>
        <taxon>Sordariomycetes</taxon>
        <taxon>Xylariomycetidae</taxon>
        <taxon>Xylariales</taxon>
        <taxon>Xylariaceae</taxon>
        <taxon>Anthostomella</taxon>
    </lineage>
</organism>
<protein>
    <submittedName>
        <fullName evidence="2">Uu.00g139030.m01.CDS01</fullName>
    </submittedName>
</protein>
<feature type="region of interest" description="Disordered" evidence="1">
    <location>
        <begin position="25"/>
        <end position="47"/>
    </location>
</feature>
<feature type="region of interest" description="Disordered" evidence="1">
    <location>
        <begin position="68"/>
        <end position="87"/>
    </location>
</feature>
<dbReference type="Proteomes" id="UP001295740">
    <property type="component" value="Unassembled WGS sequence"/>
</dbReference>
<evidence type="ECO:0000313" key="3">
    <source>
        <dbReference type="Proteomes" id="UP001295740"/>
    </source>
</evidence>
<sequence>MIRRLKQGHAELKDHINEVAFTIGTLPTPSTDEQNQGQAKLEKASRSASLRWRRECRDLSTLEAMLEERKVAGEQAPMENPAEEDQR</sequence>
<proteinExistence type="predicted"/>
<gene>
    <name evidence="2" type="ORF">KHLLAP_LOCUS9345</name>
</gene>
<feature type="compositionally biased region" description="Polar residues" evidence="1">
    <location>
        <begin position="25"/>
        <end position="38"/>
    </location>
</feature>
<keyword evidence="3" id="KW-1185">Reference proteome</keyword>
<comment type="caution">
    <text evidence="2">The sequence shown here is derived from an EMBL/GenBank/DDBJ whole genome shotgun (WGS) entry which is preliminary data.</text>
</comment>
<dbReference type="AlphaFoldDB" id="A0AAI8VR07"/>
<evidence type="ECO:0000313" key="2">
    <source>
        <dbReference type="EMBL" id="CAJ2508877.1"/>
    </source>
</evidence>
<reference evidence="2" key="1">
    <citation type="submission" date="2023-10" db="EMBL/GenBank/DDBJ databases">
        <authorList>
            <person name="Hackl T."/>
        </authorList>
    </citation>
    <scope>NUCLEOTIDE SEQUENCE</scope>
</reference>